<feature type="transmembrane region" description="Helical" evidence="1">
    <location>
        <begin position="71"/>
        <end position="92"/>
    </location>
</feature>
<name>A0A9E2SBL6_9BACT</name>
<comment type="caution">
    <text evidence="2">The sequence shown here is derived from an EMBL/GenBank/DDBJ whole genome shotgun (WGS) entry which is preliminary data.</text>
</comment>
<keyword evidence="1" id="KW-1133">Transmembrane helix</keyword>
<proteinExistence type="predicted"/>
<reference evidence="2" key="1">
    <citation type="submission" date="2021-06" db="EMBL/GenBank/DDBJ databases">
        <authorList>
            <person name="Huq M.A."/>
        </authorList>
    </citation>
    <scope>NUCLEOTIDE SEQUENCE</scope>
    <source>
        <strain evidence="2">MAH-26</strain>
    </source>
</reference>
<gene>
    <name evidence="2" type="ORF">KTO63_23075</name>
</gene>
<evidence type="ECO:0000313" key="2">
    <source>
        <dbReference type="EMBL" id="MBV4360068.1"/>
    </source>
</evidence>
<keyword evidence="3" id="KW-1185">Reference proteome</keyword>
<accession>A0A9E2SBL6</accession>
<feature type="transmembrane region" description="Helical" evidence="1">
    <location>
        <begin position="136"/>
        <end position="156"/>
    </location>
</feature>
<dbReference type="RefSeq" id="WP_217794318.1">
    <property type="nucleotide sequence ID" value="NZ_JAHSPG010000016.1"/>
</dbReference>
<evidence type="ECO:0000313" key="3">
    <source>
        <dbReference type="Proteomes" id="UP000812270"/>
    </source>
</evidence>
<dbReference type="Proteomes" id="UP000812270">
    <property type="component" value="Unassembled WGS sequence"/>
</dbReference>
<feature type="transmembrane region" description="Helical" evidence="1">
    <location>
        <begin position="230"/>
        <end position="249"/>
    </location>
</feature>
<dbReference type="EMBL" id="JAHSPG010000016">
    <property type="protein sequence ID" value="MBV4360068.1"/>
    <property type="molecule type" value="Genomic_DNA"/>
</dbReference>
<feature type="transmembrane region" description="Helical" evidence="1">
    <location>
        <begin position="168"/>
        <end position="192"/>
    </location>
</feature>
<protein>
    <recommendedName>
        <fullName evidence="4">DoxX family protein</fullName>
    </recommendedName>
</protein>
<feature type="transmembrane region" description="Helical" evidence="1">
    <location>
        <begin position="199"/>
        <end position="218"/>
    </location>
</feature>
<feature type="transmembrane region" description="Helical" evidence="1">
    <location>
        <begin position="46"/>
        <end position="64"/>
    </location>
</feature>
<organism evidence="2 3">
    <name type="scientific">Pinibacter aurantiacus</name>
    <dbReference type="NCBI Taxonomy" id="2851599"/>
    <lineage>
        <taxon>Bacteria</taxon>
        <taxon>Pseudomonadati</taxon>
        <taxon>Bacteroidota</taxon>
        <taxon>Chitinophagia</taxon>
        <taxon>Chitinophagales</taxon>
        <taxon>Chitinophagaceae</taxon>
        <taxon>Pinibacter</taxon>
    </lineage>
</organism>
<feature type="transmembrane region" description="Helical" evidence="1">
    <location>
        <begin position="12"/>
        <end position="31"/>
    </location>
</feature>
<evidence type="ECO:0008006" key="4">
    <source>
        <dbReference type="Google" id="ProtNLM"/>
    </source>
</evidence>
<feature type="transmembrane region" description="Helical" evidence="1">
    <location>
        <begin position="98"/>
        <end position="116"/>
    </location>
</feature>
<sequence>MKKLTEPGRVMYSIGLIGLSIICFISKDFIVGRPPAWPASLNLNPALAYVSATILIILCLGIILRKSPVISALLIALLIFFLTVIRALFHFMNDWVNGYKAIALMGGALIIAASFLENKHNIIPNASMRDSRRRMLIIAGTILIAPFLIAGGYAHFKYADFVKDLIPAYIPFHLFWTYFCGVCLIAGGIGILMRPTIHLASLLCGIMIFGWFILLHVPRFVSNMNDASDRMGLCESFAFAGVFFTLAAITKRRKRIVINQE</sequence>
<dbReference type="AlphaFoldDB" id="A0A9E2SBL6"/>
<keyword evidence="1" id="KW-0812">Transmembrane</keyword>
<evidence type="ECO:0000256" key="1">
    <source>
        <dbReference type="SAM" id="Phobius"/>
    </source>
</evidence>
<keyword evidence="1" id="KW-0472">Membrane</keyword>